<comment type="caution">
    <text evidence="3">The sequence shown here is derived from an EMBL/GenBank/DDBJ whole genome shotgun (WGS) entry which is preliminary data.</text>
</comment>
<protein>
    <submittedName>
        <fullName evidence="3">Uncharacterized protein</fullName>
    </submittedName>
</protein>
<dbReference type="AlphaFoldDB" id="A0AA36M946"/>
<evidence type="ECO:0000313" key="4">
    <source>
        <dbReference type="Proteomes" id="UP001176961"/>
    </source>
</evidence>
<keyword evidence="2" id="KW-1133">Transmembrane helix</keyword>
<feature type="repeat" description="ANK" evidence="1">
    <location>
        <begin position="35"/>
        <end position="67"/>
    </location>
</feature>
<proteinExistence type="predicted"/>
<gene>
    <name evidence="3" type="ORF">CYNAS_LOCUS15034</name>
</gene>
<sequence>MLHSVVQLNREYLFLIYFIENDSKVSLLVNAHDQSGFSPLKLTLSSGHINTANQLLSKNASCNAVHEAGKFIVVRMIEKENIRACKFLASAGAKQPYFSYFKQESYSGKYYHSTIVVHVSASVVNHRIDEGARCYARVEQRLATLLCTWLFGLIGPVMLINSKMGQILMPSTIEVMLFFAHRSCGTARYFEVCDYVLMA</sequence>
<evidence type="ECO:0000256" key="2">
    <source>
        <dbReference type="SAM" id="Phobius"/>
    </source>
</evidence>
<accession>A0AA36M946</accession>
<dbReference type="Gene3D" id="1.25.40.20">
    <property type="entry name" value="Ankyrin repeat-containing domain"/>
    <property type="match status" value="1"/>
</dbReference>
<dbReference type="SUPFAM" id="SSF48403">
    <property type="entry name" value="Ankyrin repeat"/>
    <property type="match status" value="1"/>
</dbReference>
<evidence type="ECO:0000313" key="3">
    <source>
        <dbReference type="EMBL" id="CAJ0603051.1"/>
    </source>
</evidence>
<keyword evidence="1" id="KW-0040">ANK repeat</keyword>
<feature type="transmembrane region" description="Helical" evidence="2">
    <location>
        <begin position="142"/>
        <end position="160"/>
    </location>
</feature>
<keyword evidence="4" id="KW-1185">Reference proteome</keyword>
<dbReference type="InterPro" id="IPR002110">
    <property type="entry name" value="Ankyrin_rpt"/>
</dbReference>
<dbReference type="Proteomes" id="UP001176961">
    <property type="component" value="Unassembled WGS sequence"/>
</dbReference>
<reference evidence="3" key="1">
    <citation type="submission" date="2023-07" db="EMBL/GenBank/DDBJ databases">
        <authorList>
            <consortium name="CYATHOMIX"/>
        </authorList>
    </citation>
    <scope>NUCLEOTIDE SEQUENCE</scope>
    <source>
        <strain evidence="3">N/A</strain>
    </source>
</reference>
<organism evidence="3 4">
    <name type="scientific">Cylicocyclus nassatus</name>
    <name type="common">Nematode worm</name>
    <dbReference type="NCBI Taxonomy" id="53992"/>
    <lineage>
        <taxon>Eukaryota</taxon>
        <taxon>Metazoa</taxon>
        <taxon>Ecdysozoa</taxon>
        <taxon>Nematoda</taxon>
        <taxon>Chromadorea</taxon>
        <taxon>Rhabditida</taxon>
        <taxon>Rhabditina</taxon>
        <taxon>Rhabditomorpha</taxon>
        <taxon>Strongyloidea</taxon>
        <taxon>Strongylidae</taxon>
        <taxon>Cylicocyclus</taxon>
    </lineage>
</organism>
<keyword evidence="2" id="KW-0812">Transmembrane</keyword>
<keyword evidence="2" id="KW-0472">Membrane</keyword>
<dbReference type="InterPro" id="IPR036770">
    <property type="entry name" value="Ankyrin_rpt-contain_sf"/>
</dbReference>
<evidence type="ECO:0000256" key="1">
    <source>
        <dbReference type="PROSITE-ProRule" id="PRU00023"/>
    </source>
</evidence>
<name>A0AA36M946_CYLNA</name>
<dbReference type="PROSITE" id="PS50088">
    <property type="entry name" value="ANK_REPEAT"/>
    <property type="match status" value="1"/>
</dbReference>
<dbReference type="EMBL" id="CATQJL010000305">
    <property type="protein sequence ID" value="CAJ0603051.1"/>
    <property type="molecule type" value="Genomic_DNA"/>
</dbReference>